<accession>A0AAV9WL21</accession>
<organism evidence="2 3">
    <name type="scientific">Arthrobotrys musiformis</name>
    <dbReference type="NCBI Taxonomy" id="47236"/>
    <lineage>
        <taxon>Eukaryota</taxon>
        <taxon>Fungi</taxon>
        <taxon>Dikarya</taxon>
        <taxon>Ascomycota</taxon>
        <taxon>Pezizomycotina</taxon>
        <taxon>Orbiliomycetes</taxon>
        <taxon>Orbiliales</taxon>
        <taxon>Orbiliaceae</taxon>
        <taxon>Arthrobotrys</taxon>
    </lineage>
</organism>
<keyword evidence="3" id="KW-1185">Reference proteome</keyword>
<dbReference type="InterPro" id="IPR001810">
    <property type="entry name" value="F-box_dom"/>
</dbReference>
<evidence type="ECO:0000313" key="2">
    <source>
        <dbReference type="EMBL" id="KAK6510229.1"/>
    </source>
</evidence>
<dbReference type="Gene3D" id="1.20.1280.50">
    <property type="match status" value="1"/>
</dbReference>
<proteinExistence type="predicted"/>
<gene>
    <name evidence="2" type="ORF">TWF481_004945</name>
</gene>
<reference evidence="2 3" key="1">
    <citation type="submission" date="2023-08" db="EMBL/GenBank/DDBJ databases">
        <authorList>
            <person name="Palmer J.M."/>
        </authorList>
    </citation>
    <scope>NUCLEOTIDE SEQUENCE [LARGE SCALE GENOMIC DNA]</scope>
    <source>
        <strain evidence="2 3">TWF481</strain>
    </source>
</reference>
<dbReference type="SMART" id="SM00256">
    <property type="entry name" value="FBOX"/>
    <property type="match status" value="1"/>
</dbReference>
<dbReference type="EMBL" id="JAVHJL010000002">
    <property type="protein sequence ID" value="KAK6510229.1"/>
    <property type="molecule type" value="Genomic_DNA"/>
</dbReference>
<evidence type="ECO:0000259" key="1">
    <source>
        <dbReference type="PROSITE" id="PS50181"/>
    </source>
</evidence>
<dbReference type="PROSITE" id="PS50181">
    <property type="entry name" value="FBOX"/>
    <property type="match status" value="1"/>
</dbReference>
<dbReference type="Proteomes" id="UP001370758">
    <property type="component" value="Unassembled WGS sequence"/>
</dbReference>
<dbReference type="AlphaFoldDB" id="A0AAV9WL21"/>
<feature type="domain" description="F-box" evidence="1">
    <location>
        <begin position="1"/>
        <end position="38"/>
    </location>
</feature>
<comment type="caution">
    <text evidence="2">The sequence shown here is derived from an EMBL/GenBank/DDBJ whole genome shotgun (WGS) entry which is preliminary data.</text>
</comment>
<dbReference type="SUPFAM" id="SSF81383">
    <property type="entry name" value="F-box domain"/>
    <property type="match status" value="1"/>
</dbReference>
<sequence length="352" mass="39220">MGVINKLPTELHLHILSYLDLPSQASAADVCTFWRSVMFLPQLRNDRYSLCTGRKPVLGLLKAGEHKDKASDHPDVEVSGDETDAIGIHHLLWSEAAKGVTEGGDRVLPQAGLQLLGGRSGRNGASIRPLSLPPRPRGWCCAGENLPPRETSTLNQVYRIPPYKGSKTYLAALLSPKTMQPESYQIWTKKCQLPPRCCCAPFTDLFHRVDLPNNHTFLHEPVFNSESTAPGAVDVYFVICCGIETTYMGRVKQRPPCRPYTVPKNRLDAYKIVISPSTTVHQLVVAAWERFTAEYERYIKPSELINVRFSLSMEAWGRGDGADPALFMDIQSRGNSVDTGELLTFGSVDFRY</sequence>
<dbReference type="Pfam" id="PF12937">
    <property type="entry name" value="F-box-like"/>
    <property type="match status" value="1"/>
</dbReference>
<dbReference type="InterPro" id="IPR036047">
    <property type="entry name" value="F-box-like_dom_sf"/>
</dbReference>
<name>A0AAV9WL21_9PEZI</name>
<evidence type="ECO:0000313" key="3">
    <source>
        <dbReference type="Proteomes" id="UP001370758"/>
    </source>
</evidence>
<protein>
    <recommendedName>
        <fullName evidence="1">F-box domain-containing protein</fullName>
    </recommendedName>
</protein>